<dbReference type="GO" id="GO:0005840">
    <property type="term" value="C:ribosome"/>
    <property type="evidence" value="ECO:0007669"/>
    <property type="project" value="UniProtKB-KW"/>
</dbReference>
<protein>
    <recommendedName>
        <fullName evidence="4">Large ribosomal subunit protein uL11 C-terminal domain-containing protein</fullName>
    </recommendedName>
</protein>
<dbReference type="GeneTree" id="ENSGT00390000006922"/>
<evidence type="ECO:0000313" key="5">
    <source>
        <dbReference type="Ensembl" id="ENSECAP00000083912.1"/>
    </source>
</evidence>
<evidence type="ECO:0000256" key="3">
    <source>
        <dbReference type="ARBA" id="ARBA00023274"/>
    </source>
</evidence>
<dbReference type="GO" id="GO:0003735">
    <property type="term" value="F:structural constituent of ribosome"/>
    <property type="evidence" value="ECO:0007669"/>
    <property type="project" value="InterPro"/>
</dbReference>
<dbReference type="GO" id="GO:1990904">
    <property type="term" value="C:ribonucleoprotein complex"/>
    <property type="evidence" value="ECO:0007669"/>
    <property type="project" value="UniProtKB-KW"/>
</dbReference>
<proteinExistence type="inferred from homology"/>
<organism evidence="5 6">
    <name type="scientific">Equus caballus</name>
    <name type="common">Horse</name>
    <dbReference type="NCBI Taxonomy" id="9796"/>
    <lineage>
        <taxon>Eukaryota</taxon>
        <taxon>Metazoa</taxon>
        <taxon>Chordata</taxon>
        <taxon>Craniata</taxon>
        <taxon>Vertebrata</taxon>
        <taxon>Euteleostomi</taxon>
        <taxon>Mammalia</taxon>
        <taxon>Eutheria</taxon>
        <taxon>Laurasiatheria</taxon>
        <taxon>Perissodactyla</taxon>
        <taxon>Equidae</taxon>
        <taxon>Equus</taxon>
    </lineage>
</organism>
<reference evidence="5 6" key="1">
    <citation type="journal article" date="2009" name="Science">
        <title>Genome sequence, comparative analysis, and population genetics of the domestic horse.</title>
        <authorList>
            <consortium name="Broad Institute Genome Sequencing Platform"/>
            <consortium name="Broad Institute Whole Genome Assembly Team"/>
            <person name="Wade C.M."/>
            <person name="Giulotto E."/>
            <person name="Sigurdsson S."/>
            <person name="Zoli M."/>
            <person name="Gnerre S."/>
            <person name="Imsland F."/>
            <person name="Lear T.L."/>
            <person name="Adelson D.L."/>
            <person name="Bailey E."/>
            <person name="Bellone R.R."/>
            <person name="Bloecker H."/>
            <person name="Distl O."/>
            <person name="Edgar R.C."/>
            <person name="Garber M."/>
            <person name="Leeb T."/>
            <person name="Mauceli E."/>
            <person name="MacLeod J.N."/>
            <person name="Penedo M.C.T."/>
            <person name="Raison J.M."/>
            <person name="Sharpe T."/>
            <person name="Vogel J."/>
            <person name="Andersson L."/>
            <person name="Antczak D.F."/>
            <person name="Biagi T."/>
            <person name="Binns M.M."/>
            <person name="Chowdhary B.P."/>
            <person name="Coleman S.J."/>
            <person name="Della Valle G."/>
            <person name="Fryc S."/>
            <person name="Guerin G."/>
            <person name="Hasegawa T."/>
            <person name="Hill E.W."/>
            <person name="Jurka J."/>
            <person name="Kiialainen A."/>
            <person name="Lindgren G."/>
            <person name="Liu J."/>
            <person name="Magnani E."/>
            <person name="Mickelson J.R."/>
            <person name="Murray J."/>
            <person name="Nergadze S.G."/>
            <person name="Onofrio R."/>
            <person name="Pedroni S."/>
            <person name="Piras M.F."/>
            <person name="Raudsepp T."/>
            <person name="Rocchi M."/>
            <person name="Roeed K.H."/>
            <person name="Ryder O.A."/>
            <person name="Searle S."/>
            <person name="Skow L."/>
            <person name="Swinburne J.E."/>
            <person name="Syvaenen A.C."/>
            <person name="Tozaki T."/>
            <person name="Valberg S.J."/>
            <person name="Vaudin M."/>
            <person name="White J.R."/>
            <person name="Zody M.C."/>
            <person name="Lander E.S."/>
            <person name="Lindblad-Toh K."/>
        </authorList>
    </citation>
    <scope>NUCLEOTIDE SEQUENCE [LARGE SCALE GENOMIC DNA]</scope>
    <source>
        <strain evidence="5 6">Thoroughbred</strain>
    </source>
</reference>
<dbReference type="Proteomes" id="UP000002281">
    <property type="component" value="Chromosome 29"/>
</dbReference>
<sequence>DQSHVPEVHHWRSWCFVSPGHQDWSPRLASWFCLQKKVFDDITKATSDWKGLRITVKLTIQNQQVQIEAVFSASALIITALQEPPRDQKKQKNVKHSGNITFDEIVNIA</sequence>
<keyword evidence="6" id="KW-1185">Reference proteome</keyword>
<dbReference type="InterPro" id="IPR020783">
    <property type="entry name" value="Ribosomal_uL11_C"/>
</dbReference>
<dbReference type="Ensembl" id="ENSECAT00000110117.1">
    <property type="protein sequence ID" value="ENSECAP00000062807.1"/>
    <property type="gene ID" value="ENSECAG00000058328.1"/>
</dbReference>
<evidence type="ECO:0000256" key="1">
    <source>
        <dbReference type="ARBA" id="ARBA00010537"/>
    </source>
</evidence>
<dbReference type="GO" id="GO:0006412">
    <property type="term" value="P:translation"/>
    <property type="evidence" value="ECO:0007669"/>
    <property type="project" value="InterPro"/>
</dbReference>
<dbReference type="SMART" id="SM00649">
    <property type="entry name" value="RL11"/>
    <property type="match status" value="1"/>
</dbReference>
<reference evidence="5" key="2">
    <citation type="submission" date="2025-05" db="UniProtKB">
        <authorList>
            <consortium name="Ensembl"/>
        </authorList>
    </citation>
    <scope>IDENTIFICATION</scope>
    <source>
        <strain evidence="5">Thoroughbred</strain>
    </source>
</reference>
<dbReference type="Pfam" id="PF00298">
    <property type="entry name" value="Ribosomal_L11"/>
    <property type="match status" value="1"/>
</dbReference>
<keyword evidence="2" id="KW-0689">Ribosomal protein</keyword>
<evidence type="ECO:0000313" key="6">
    <source>
        <dbReference type="Proteomes" id="UP000002281"/>
    </source>
</evidence>
<feature type="domain" description="Large ribosomal subunit protein uL11 C-terminal" evidence="4">
    <location>
        <begin position="72"/>
        <end position="109"/>
    </location>
</feature>
<dbReference type="Gene3D" id="1.10.10.250">
    <property type="entry name" value="Ribosomal protein L11, C-terminal domain"/>
    <property type="match status" value="1"/>
</dbReference>
<dbReference type="Gene3D" id="3.30.1550.10">
    <property type="entry name" value="Ribosomal protein L11/L12, N-terminal domain"/>
    <property type="match status" value="1"/>
</dbReference>
<comment type="similarity">
    <text evidence="1">Belongs to the universal ribosomal protein uL11 family.</text>
</comment>
<dbReference type="PANTHER" id="PTHR11661">
    <property type="entry name" value="60S RIBOSOMAL PROTEIN L12"/>
    <property type="match status" value="1"/>
</dbReference>
<dbReference type="Ensembl" id="ENSECAT00000100792.1">
    <property type="protein sequence ID" value="ENSECAP00000059933.1"/>
    <property type="gene ID" value="ENSECAG00000058328.1"/>
</dbReference>
<keyword evidence="3" id="KW-0687">Ribonucleoprotein</keyword>
<name>A0A9L0T6K7_HORSE</name>
<dbReference type="Ensembl" id="ENSECAT00000117525.1">
    <property type="protein sequence ID" value="ENSECAP00000057236.1"/>
    <property type="gene ID" value="ENSECAG00000058328.1"/>
</dbReference>
<evidence type="ECO:0000256" key="2">
    <source>
        <dbReference type="ARBA" id="ARBA00022980"/>
    </source>
</evidence>
<dbReference type="Ensembl" id="ENSECAT00000100856.1">
    <property type="protein sequence ID" value="ENSECAP00000082671.1"/>
    <property type="gene ID" value="ENSECAG00000058328.1"/>
</dbReference>
<evidence type="ECO:0000259" key="4">
    <source>
        <dbReference type="Pfam" id="PF00298"/>
    </source>
</evidence>
<dbReference type="Ensembl" id="ENSECAT00000099217.1">
    <property type="protein sequence ID" value="ENSECAP00000083912.1"/>
    <property type="gene ID" value="ENSECAG00000058328.1"/>
</dbReference>
<dbReference type="InterPro" id="IPR000911">
    <property type="entry name" value="Ribosomal_uL11"/>
</dbReference>
<dbReference type="InterPro" id="IPR036769">
    <property type="entry name" value="Ribosomal_uL11_C_sf"/>
</dbReference>
<dbReference type="PANTHER" id="PTHR11661:SF2">
    <property type="entry name" value="LARGE RIBOSOMAL SUBUNIT PROTEIN UL11"/>
    <property type="match status" value="1"/>
</dbReference>
<dbReference type="AlphaFoldDB" id="A0A9L0T6K7"/>
<dbReference type="InterPro" id="IPR036796">
    <property type="entry name" value="Ribosomal_uL11_N_sf"/>
</dbReference>
<accession>A0A9L0T6K7</accession>
<dbReference type="SUPFAM" id="SSF54747">
    <property type="entry name" value="Ribosomal L11/L12e N-terminal domain"/>
    <property type="match status" value="1"/>
</dbReference>
<dbReference type="Ensembl" id="ENSECAT00000124559.1">
    <property type="protein sequence ID" value="ENSECAP00000057176.1"/>
    <property type="gene ID" value="ENSECAG00000058328.1"/>
</dbReference>
<dbReference type="Ensembl" id="ENSECAT00000116381.1">
    <property type="protein sequence ID" value="ENSECAP00000089436.1"/>
    <property type="gene ID" value="ENSECAG00000058328.1"/>
</dbReference>